<reference evidence="1 2" key="1">
    <citation type="journal article" date="2016" name="Nat. Commun.">
        <title>Thousands of microbial genomes shed light on interconnected biogeochemical processes in an aquifer system.</title>
        <authorList>
            <person name="Anantharaman K."/>
            <person name="Brown C.T."/>
            <person name="Hug L.A."/>
            <person name="Sharon I."/>
            <person name="Castelle C.J."/>
            <person name="Probst A.J."/>
            <person name="Thomas B.C."/>
            <person name="Singh A."/>
            <person name="Wilkins M.J."/>
            <person name="Karaoz U."/>
            <person name="Brodie E.L."/>
            <person name="Williams K.H."/>
            <person name="Hubbard S.S."/>
            <person name="Banfield J.F."/>
        </authorList>
    </citation>
    <scope>NUCLEOTIDE SEQUENCE [LARGE SCALE GENOMIC DNA]</scope>
</reference>
<dbReference type="AlphaFoldDB" id="A0A1G1WQM9"/>
<comment type="caution">
    <text evidence="1">The sequence shown here is derived from an EMBL/GenBank/DDBJ whole genome shotgun (WGS) entry which is preliminary data.</text>
</comment>
<gene>
    <name evidence="1" type="ORF">A3F35_00825</name>
</gene>
<evidence type="ECO:0000313" key="2">
    <source>
        <dbReference type="Proteomes" id="UP000178068"/>
    </source>
</evidence>
<accession>A0A1G1WQM9</accession>
<dbReference type="Proteomes" id="UP000178068">
    <property type="component" value="Unassembled WGS sequence"/>
</dbReference>
<dbReference type="EMBL" id="MHCZ01000016">
    <property type="protein sequence ID" value="OGY30042.1"/>
    <property type="molecule type" value="Genomic_DNA"/>
</dbReference>
<proteinExistence type="predicted"/>
<organism evidence="1 2">
    <name type="scientific">Candidatus Woykebacteria bacterium RIFCSPHIGHO2_12_FULL_45_10</name>
    <dbReference type="NCBI Taxonomy" id="1802603"/>
    <lineage>
        <taxon>Bacteria</taxon>
        <taxon>Candidatus Woykeibacteriota</taxon>
    </lineage>
</organism>
<dbReference type="STRING" id="1802603.A3F35_00825"/>
<name>A0A1G1WQM9_9BACT</name>
<sequence>MKKNLLKQFEEQFGKEWVCTCTEPFKASALEIISENKNSLIAHYTCPNCSREQMLAAAVRASERRLEGPTVRLPQTSITADDVLDIKQELKSLKFAPIKNLDRHLFVSRLTDKI</sequence>
<protein>
    <submittedName>
        <fullName evidence="1">Uncharacterized protein</fullName>
    </submittedName>
</protein>
<evidence type="ECO:0000313" key="1">
    <source>
        <dbReference type="EMBL" id="OGY30042.1"/>
    </source>
</evidence>